<evidence type="ECO:0000313" key="1">
    <source>
        <dbReference type="EMBL" id="CAK9093106.1"/>
    </source>
</evidence>
<dbReference type="EMBL" id="CAXAMM010040429">
    <property type="protein sequence ID" value="CAK9093106.1"/>
    <property type="molecule type" value="Genomic_DNA"/>
</dbReference>
<name>A0ABP0QXW8_9DINO</name>
<organism evidence="1 2">
    <name type="scientific">Durusdinium trenchii</name>
    <dbReference type="NCBI Taxonomy" id="1381693"/>
    <lineage>
        <taxon>Eukaryota</taxon>
        <taxon>Sar</taxon>
        <taxon>Alveolata</taxon>
        <taxon>Dinophyceae</taxon>
        <taxon>Suessiales</taxon>
        <taxon>Symbiodiniaceae</taxon>
        <taxon>Durusdinium</taxon>
    </lineage>
</organism>
<sequence>MGPGLGLLSGRGRPLRGMNILKLWDWATSDLLDLGAKHLLPSFLSYMDRDVVLGNGHGCLLGEADHIGIRELQALLLKLCLLMKVQISWQTSFKAVEPSVASGVQLVTRRVGPGEGVEETNTFSSVIACDGGRSKVAEHLGLARVRADGSADEPRSEIAVVVNFANHREPEDRLLEECPRGFNDEISLVRRLIYLQGETHYFIMTVDMDVLLKHEVIPSRQELSKVNPAKLEAFAREVVELYSAEVRRIYQENDGAFGMDIPTDFWSRRPVALDPKGRPAMSVFAYHADLTWLQQPMHLFDDQRPVFFAGDALREPFWPMGEGCSRGFMGALDTVWAVRCWAKGLRGQSLLQLRKRLFDLASKVDPANYGKDVFLPFEHPVPLAGFHWLSALRISWPAWGLDGRRRPTTYAFTVDPKTRYISYEEPSEPLDLEDAPSVAVRCTLCSR</sequence>
<dbReference type="SUPFAM" id="SSF51905">
    <property type="entry name" value="FAD/NAD(P)-binding domain"/>
    <property type="match status" value="1"/>
</dbReference>
<accession>A0ABP0QXW8</accession>
<protein>
    <submittedName>
        <fullName evidence="1">[F-actin]-monooxygenase MICAL2 (Molecule interacting with CasL protein 2) (MICAL-2)</fullName>
    </submittedName>
</protein>
<evidence type="ECO:0000313" key="2">
    <source>
        <dbReference type="Proteomes" id="UP001642464"/>
    </source>
</evidence>
<keyword evidence="2" id="KW-1185">Reference proteome</keyword>
<proteinExistence type="predicted"/>
<dbReference type="InterPro" id="IPR036188">
    <property type="entry name" value="FAD/NAD-bd_sf"/>
</dbReference>
<comment type="caution">
    <text evidence="1">The sequence shown here is derived from an EMBL/GenBank/DDBJ whole genome shotgun (WGS) entry which is preliminary data.</text>
</comment>
<gene>
    <name evidence="1" type="ORF">SCF082_LOCUS43800</name>
</gene>
<reference evidence="1 2" key="1">
    <citation type="submission" date="2024-02" db="EMBL/GenBank/DDBJ databases">
        <authorList>
            <person name="Chen Y."/>
            <person name="Shah S."/>
            <person name="Dougan E. K."/>
            <person name="Thang M."/>
            <person name="Chan C."/>
        </authorList>
    </citation>
    <scope>NUCLEOTIDE SEQUENCE [LARGE SCALE GENOMIC DNA]</scope>
</reference>
<dbReference type="Gene3D" id="3.50.50.60">
    <property type="entry name" value="FAD/NAD(P)-binding domain"/>
    <property type="match status" value="1"/>
</dbReference>
<dbReference type="Proteomes" id="UP001642464">
    <property type="component" value="Unassembled WGS sequence"/>
</dbReference>